<organism evidence="2 3">
    <name type="scientific">Catenovulum agarivorans DS-2</name>
    <dbReference type="NCBI Taxonomy" id="1328313"/>
    <lineage>
        <taxon>Bacteria</taxon>
        <taxon>Pseudomonadati</taxon>
        <taxon>Pseudomonadota</taxon>
        <taxon>Gammaproteobacteria</taxon>
        <taxon>Alteromonadales</taxon>
        <taxon>Alteromonadaceae</taxon>
        <taxon>Catenovulum</taxon>
    </lineage>
</organism>
<accession>W7Q8J1</accession>
<evidence type="ECO:0000256" key="1">
    <source>
        <dbReference type="SAM" id="Phobius"/>
    </source>
</evidence>
<keyword evidence="1" id="KW-0812">Transmembrane</keyword>
<proteinExistence type="predicted"/>
<reference evidence="2 3" key="1">
    <citation type="journal article" date="2014" name="Genome Announc.">
        <title>Draft Genome Sequence of the Agar-Degrading Bacterium Catenovulum sp. Strain DS-2, Isolated from Intestines of Haliotis diversicolor.</title>
        <authorList>
            <person name="Shan D."/>
            <person name="Li X."/>
            <person name="Gu Z."/>
            <person name="Wei G."/>
            <person name="Gao Z."/>
            <person name="Shao Z."/>
        </authorList>
    </citation>
    <scope>NUCLEOTIDE SEQUENCE [LARGE SCALE GENOMIC DNA]</scope>
    <source>
        <strain evidence="2 3">DS-2</strain>
    </source>
</reference>
<feature type="transmembrane region" description="Helical" evidence="1">
    <location>
        <begin position="98"/>
        <end position="118"/>
    </location>
</feature>
<keyword evidence="3" id="KW-1185">Reference proteome</keyword>
<protein>
    <submittedName>
        <fullName evidence="2">Uncharacterized protein</fullName>
    </submittedName>
</protein>
<sequence>MIRLLSYLKRNISLRTLVMLLALFCLVLIAASMMYIHTMQINHKVELLYNNGLTLAAALENVDANQHKTSRIAVQQINQFILQNESVHNELAFHQSRFALYVWLCIVSIVLIPIMYWVSLHKPLYQRLDNLISRMDSIVRGDLSINHPKFPESDVGIIKKLDNSFSEMSLALAVTISTLKRQLKHVSYASEQVQDITKHQISASEANIYDTQLVRSFAYDLVDSTEVVSLMLASFKFDLGDEYSVSYPDEKRQYDRLDVGIRLEVEQSHCFIDRISNDFSVSGVNVYCRLDEVSRFDQDKALVVRLYLPKLIAHKYQIQDHLLEIPAKISRRTLIDDRYEEVCFQYVITEKKTYSVLSDLFEYFAE</sequence>
<dbReference type="Proteomes" id="UP000019276">
    <property type="component" value="Unassembled WGS sequence"/>
</dbReference>
<dbReference type="EMBL" id="ARZY01000029">
    <property type="protein sequence ID" value="EWH09104.1"/>
    <property type="molecule type" value="Genomic_DNA"/>
</dbReference>
<name>W7Q8J1_9ALTE</name>
<keyword evidence="1" id="KW-0472">Membrane</keyword>
<keyword evidence="1" id="KW-1133">Transmembrane helix</keyword>
<feature type="transmembrane region" description="Helical" evidence="1">
    <location>
        <begin position="12"/>
        <end position="36"/>
    </location>
</feature>
<evidence type="ECO:0000313" key="3">
    <source>
        <dbReference type="Proteomes" id="UP000019276"/>
    </source>
</evidence>
<comment type="caution">
    <text evidence="2">The sequence shown here is derived from an EMBL/GenBank/DDBJ whole genome shotgun (WGS) entry which is preliminary data.</text>
</comment>
<gene>
    <name evidence="2" type="ORF">DS2_14059</name>
</gene>
<dbReference type="AlphaFoldDB" id="W7Q8J1"/>
<evidence type="ECO:0000313" key="2">
    <source>
        <dbReference type="EMBL" id="EWH09104.1"/>
    </source>
</evidence>